<gene>
    <name evidence="4" type="ORF">GFC30_2264</name>
</gene>
<dbReference type="EMBL" id="CP015438">
    <property type="protein sequence ID" value="ANB60449.1"/>
    <property type="molecule type" value="Genomic_DNA"/>
</dbReference>
<dbReference type="Proteomes" id="UP000076865">
    <property type="component" value="Chromosome"/>
</dbReference>
<dbReference type="InterPro" id="IPR042070">
    <property type="entry name" value="PucR_C-HTH_sf"/>
</dbReference>
<dbReference type="InterPro" id="IPR025736">
    <property type="entry name" value="PucR_C-HTH_dom"/>
</dbReference>
<evidence type="ECO:0000256" key="1">
    <source>
        <dbReference type="ARBA" id="ARBA00006754"/>
    </source>
</evidence>
<evidence type="ECO:0008006" key="6">
    <source>
        <dbReference type="Google" id="ProtNLM"/>
    </source>
</evidence>
<dbReference type="InterPro" id="IPR051448">
    <property type="entry name" value="CdaR-like_regulators"/>
</dbReference>
<evidence type="ECO:0000313" key="5">
    <source>
        <dbReference type="Proteomes" id="UP000076865"/>
    </source>
</evidence>
<protein>
    <recommendedName>
        <fullName evidence="6">Bacterial regulatory, Fis family protein</fullName>
    </recommendedName>
</protein>
<dbReference type="PANTHER" id="PTHR33744">
    <property type="entry name" value="CARBOHYDRATE DIACID REGULATOR"/>
    <property type="match status" value="1"/>
</dbReference>
<sequence length="410" mass="47610">MKGTNLDWPSDERKFSSLHELVDFISAAIHCPVTIESRDLELMAYSGNHNAPDAVRMSTILSKRAAAHVVHYLHETGWIERIEAADGVVKIPPLPEIGLGARTVVCLKNGQHIYGYLWVQETKGELSEEGERFLLKAAKTATKLLEQKVSVTKKRQEEIQHWLLRLLQPDDVSEHDVKMEAQFKGIQLPAAFVVMLFRVLAADKKETLHQYMTFLTKLLGNSVFFIEHHDQWMVIIGTMSEATVAKNQAKTLLEKLENDFLCDLQRDVVVGVGQEYRSLLDLRKSYAEAAEVMNIKQQFQIPLPHFYESLGIYRWLPMVYEQYKRKGYKNEQLQKLQKYDEENQTELLETLRQYIKYDGNATKTAEHLYVHPNTLHYRLKRIQELTGLSLSDFEQRMMLYLDLLFFQYKG</sequence>
<dbReference type="Pfam" id="PF13556">
    <property type="entry name" value="HTH_30"/>
    <property type="match status" value="1"/>
</dbReference>
<evidence type="ECO:0000259" key="3">
    <source>
        <dbReference type="Pfam" id="PF17853"/>
    </source>
</evidence>
<evidence type="ECO:0000313" key="4">
    <source>
        <dbReference type="EMBL" id="ANB60449.1"/>
    </source>
</evidence>
<keyword evidence="5" id="KW-1185">Reference proteome</keyword>
<dbReference type="PANTHER" id="PTHR33744:SF1">
    <property type="entry name" value="DNA-BINDING TRANSCRIPTIONAL ACTIVATOR ADER"/>
    <property type="match status" value="1"/>
</dbReference>
<proteinExistence type="inferred from homology"/>
<dbReference type="KEGG" id="aamy:GFC30_2264"/>
<comment type="similarity">
    <text evidence="1">Belongs to the CdaR family.</text>
</comment>
<accession>A0A160F2I5</accession>
<reference evidence="4 5" key="1">
    <citation type="journal article" date="2006" name="Syst. Appl. Microbiol.">
        <title>Anoxybacillus amylolyticus sp. nov., a thermophilic amylase producing bacterium isolated from Mount Rittmann (Antarctica).</title>
        <authorList>
            <person name="Poli A."/>
            <person name="Esposito E."/>
            <person name="Lama L."/>
            <person name="Orlando P."/>
            <person name="Nicolaus G."/>
            <person name="de Appolonia F."/>
            <person name="Gambacorta A."/>
            <person name="Nicolaus B."/>
        </authorList>
    </citation>
    <scope>NUCLEOTIDE SEQUENCE [LARGE SCALE GENOMIC DNA]</scope>
    <source>
        <strain evidence="4 5">DSM 15939</strain>
    </source>
</reference>
<organism evidence="4 5">
    <name type="scientific">Anoxybacteroides amylolyticum</name>
    <dbReference type="NCBI Taxonomy" id="294699"/>
    <lineage>
        <taxon>Bacteria</taxon>
        <taxon>Bacillati</taxon>
        <taxon>Bacillota</taxon>
        <taxon>Bacilli</taxon>
        <taxon>Bacillales</taxon>
        <taxon>Anoxybacillaceae</taxon>
        <taxon>Anoxybacteroides</taxon>
    </lineage>
</organism>
<evidence type="ECO:0000259" key="2">
    <source>
        <dbReference type="Pfam" id="PF13556"/>
    </source>
</evidence>
<feature type="domain" description="CdaR GGDEF-like" evidence="3">
    <location>
        <begin position="174"/>
        <end position="294"/>
    </location>
</feature>
<dbReference type="Gene3D" id="1.10.10.2840">
    <property type="entry name" value="PucR C-terminal helix-turn-helix domain"/>
    <property type="match status" value="1"/>
</dbReference>
<dbReference type="AlphaFoldDB" id="A0A160F2I5"/>
<dbReference type="PATRIC" id="fig|294699.3.peg.2338"/>
<dbReference type="InterPro" id="IPR041522">
    <property type="entry name" value="CdaR_GGDEF"/>
</dbReference>
<dbReference type="RefSeq" id="WP_238583500.1">
    <property type="nucleotide sequence ID" value="NZ_CP015438.1"/>
</dbReference>
<name>A0A160F2I5_9BACL</name>
<dbReference type="Pfam" id="PF17853">
    <property type="entry name" value="GGDEF_2"/>
    <property type="match status" value="1"/>
</dbReference>
<feature type="domain" description="PucR C-terminal helix-turn-helix" evidence="2">
    <location>
        <begin position="347"/>
        <end position="404"/>
    </location>
</feature>